<evidence type="ECO:0000313" key="3">
    <source>
        <dbReference type="Proteomes" id="UP000287394"/>
    </source>
</evidence>
<name>A0A9N7L9A7_9BACT</name>
<evidence type="ECO:0000259" key="1">
    <source>
        <dbReference type="PROSITE" id="PS51819"/>
    </source>
</evidence>
<gene>
    <name evidence="2" type="ORF">CCAX7_64470</name>
</gene>
<dbReference type="Pfam" id="PF00903">
    <property type="entry name" value="Glyoxalase"/>
    <property type="match status" value="1"/>
</dbReference>
<accession>A0A9N7L9A7</accession>
<reference evidence="2 3" key="1">
    <citation type="journal article" date="2019" name="Int. J. Syst. Evol. Microbiol.">
        <title>Capsulimonas corticalis gen. nov., sp. nov., an aerobic capsulated bacterium, of a novel bacterial order, Capsulimonadales ord. nov., of the class Armatimonadia of the phylum Armatimonadetes.</title>
        <authorList>
            <person name="Li J."/>
            <person name="Kudo C."/>
            <person name="Tonouchi A."/>
        </authorList>
    </citation>
    <scope>NUCLEOTIDE SEQUENCE [LARGE SCALE GENOMIC DNA]</scope>
    <source>
        <strain evidence="2 3">AX-7</strain>
    </source>
</reference>
<dbReference type="Gene3D" id="3.10.180.10">
    <property type="entry name" value="2,3-Dihydroxybiphenyl 1,2-Dioxygenase, domain 1"/>
    <property type="match status" value="1"/>
</dbReference>
<dbReference type="PANTHER" id="PTHR21366">
    <property type="entry name" value="GLYOXALASE FAMILY PROTEIN"/>
    <property type="match status" value="1"/>
</dbReference>
<sequence>MRRQQITMTDSTEILIHRLDHLVLTVADIETTCEFYVRVLGMDVITFGPGRKALEFGRQKINLHQAGREFEPKALRATPGSADLCFIAGTPLEEVEAHLKQQNVSILEGPVERTGAEGKLLSLYFRDPDGNLIEVSNYQHAGEER</sequence>
<keyword evidence="2" id="KW-0560">Oxidoreductase</keyword>
<evidence type="ECO:0000313" key="2">
    <source>
        <dbReference type="EMBL" id="BDI34396.1"/>
    </source>
</evidence>
<dbReference type="Proteomes" id="UP000287394">
    <property type="component" value="Chromosome"/>
</dbReference>
<dbReference type="InterPro" id="IPR004360">
    <property type="entry name" value="Glyas_Fos-R_dOase_dom"/>
</dbReference>
<dbReference type="CDD" id="cd07253">
    <property type="entry name" value="GLOD5"/>
    <property type="match status" value="1"/>
</dbReference>
<dbReference type="PROSITE" id="PS51819">
    <property type="entry name" value="VOC"/>
    <property type="match status" value="1"/>
</dbReference>
<dbReference type="EMBL" id="AP025739">
    <property type="protein sequence ID" value="BDI34396.1"/>
    <property type="molecule type" value="Genomic_DNA"/>
</dbReference>
<dbReference type="KEGG" id="ccot:CCAX7_64470"/>
<proteinExistence type="predicted"/>
<dbReference type="InterPro" id="IPR050383">
    <property type="entry name" value="GlyoxalaseI/FosfomycinResist"/>
</dbReference>
<dbReference type="AlphaFoldDB" id="A0A9N7L9A7"/>
<protein>
    <submittedName>
        <fullName evidence="2">Ring-cleaving dioxygenase</fullName>
    </submittedName>
</protein>
<dbReference type="SUPFAM" id="SSF54593">
    <property type="entry name" value="Glyoxalase/Bleomycin resistance protein/Dihydroxybiphenyl dioxygenase"/>
    <property type="match status" value="1"/>
</dbReference>
<organism evidence="2 3">
    <name type="scientific">Capsulimonas corticalis</name>
    <dbReference type="NCBI Taxonomy" id="2219043"/>
    <lineage>
        <taxon>Bacteria</taxon>
        <taxon>Bacillati</taxon>
        <taxon>Armatimonadota</taxon>
        <taxon>Armatimonadia</taxon>
        <taxon>Capsulimonadales</taxon>
        <taxon>Capsulimonadaceae</taxon>
        <taxon>Capsulimonas</taxon>
    </lineage>
</organism>
<dbReference type="PANTHER" id="PTHR21366:SF14">
    <property type="entry name" value="GLYOXALASE DOMAIN-CONTAINING PROTEIN 5"/>
    <property type="match status" value="1"/>
</dbReference>
<dbReference type="InterPro" id="IPR029068">
    <property type="entry name" value="Glyas_Bleomycin-R_OHBP_Dase"/>
</dbReference>
<dbReference type="InterPro" id="IPR037523">
    <property type="entry name" value="VOC_core"/>
</dbReference>
<feature type="domain" description="VOC" evidence="1">
    <location>
        <begin position="18"/>
        <end position="138"/>
    </location>
</feature>
<keyword evidence="2" id="KW-0223">Dioxygenase</keyword>
<keyword evidence="3" id="KW-1185">Reference proteome</keyword>
<dbReference type="GO" id="GO:0051213">
    <property type="term" value="F:dioxygenase activity"/>
    <property type="evidence" value="ECO:0007669"/>
    <property type="project" value="UniProtKB-KW"/>
</dbReference>